<keyword evidence="4" id="KW-1133">Transmembrane helix</keyword>
<evidence type="ECO:0000313" key="6">
    <source>
        <dbReference type="EMBL" id="KAG9269401.1"/>
    </source>
</evidence>
<gene>
    <name evidence="6" type="ORF">AMEX_G16438</name>
</gene>
<evidence type="ECO:0000313" key="7">
    <source>
        <dbReference type="Proteomes" id="UP000752171"/>
    </source>
</evidence>
<dbReference type="PROSITE" id="PS50835">
    <property type="entry name" value="IG_LIKE"/>
    <property type="match status" value="1"/>
</dbReference>
<dbReference type="EMBL" id="JAICCE010000013">
    <property type="protein sequence ID" value="KAG9269401.1"/>
    <property type="molecule type" value="Genomic_DNA"/>
</dbReference>
<evidence type="ECO:0000256" key="3">
    <source>
        <dbReference type="ARBA" id="ARBA00023319"/>
    </source>
</evidence>
<dbReference type="InterPro" id="IPR036179">
    <property type="entry name" value="Ig-like_dom_sf"/>
</dbReference>
<keyword evidence="4" id="KW-0812">Transmembrane</keyword>
<evidence type="ECO:0000259" key="5">
    <source>
        <dbReference type="PROSITE" id="PS50835"/>
    </source>
</evidence>
<keyword evidence="3" id="KW-0393">Immunoglobulin domain</keyword>
<dbReference type="Proteomes" id="UP000752171">
    <property type="component" value="Unassembled WGS sequence"/>
</dbReference>
<protein>
    <submittedName>
        <fullName evidence="6">Butyrophilin-like protein 3</fullName>
    </submittedName>
</protein>
<dbReference type="AlphaFoldDB" id="A0A8T2LKM1"/>
<dbReference type="InterPro" id="IPR007110">
    <property type="entry name" value="Ig-like_dom"/>
</dbReference>
<dbReference type="Pfam" id="PF22705">
    <property type="entry name" value="C2-set_3"/>
    <property type="match status" value="1"/>
</dbReference>
<dbReference type="InterPro" id="IPR053896">
    <property type="entry name" value="BTN3A2-like_Ig-C"/>
</dbReference>
<dbReference type="Gene3D" id="2.60.40.10">
    <property type="entry name" value="Immunoglobulins"/>
    <property type="match status" value="1"/>
</dbReference>
<accession>A0A8T2LKM1</accession>
<comment type="subcellular location">
    <subcellularLocation>
        <location evidence="1">Membrane</location>
    </subcellularLocation>
</comment>
<proteinExistence type="predicted"/>
<name>A0A8T2LKM1_ASTMX</name>
<dbReference type="SUPFAM" id="SSF48726">
    <property type="entry name" value="Immunoglobulin"/>
    <property type="match status" value="1"/>
</dbReference>
<comment type="caution">
    <text evidence="6">The sequence shown here is derived from an EMBL/GenBank/DDBJ whole genome shotgun (WGS) entry which is preliminary data.</text>
</comment>
<reference evidence="6 7" key="1">
    <citation type="submission" date="2021-07" db="EMBL/GenBank/DDBJ databases">
        <authorList>
            <person name="Imarazene B."/>
            <person name="Zahm M."/>
            <person name="Klopp C."/>
            <person name="Cabau C."/>
            <person name="Beille S."/>
            <person name="Jouanno E."/>
            <person name="Castinel A."/>
            <person name="Lluch J."/>
            <person name="Gil L."/>
            <person name="Kuchtly C."/>
            <person name="Lopez Roques C."/>
            <person name="Donnadieu C."/>
            <person name="Parrinello H."/>
            <person name="Journot L."/>
            <person name="Du K."/>
            <person name="Schartl M."/>
            <person name="Retaux S."/>
            <person name="Guiguen Y."/>
        </authorList>
    </citation>
    <scope>NUCLEOTIDE SEQUENCE [LARGE SCALE GENOMIC DNA]</scope>
    <source>
        <strain evidence="6">Pach_M1</strain>
        <tissue evidence="6">Testis</tissue>
    </source>
</reference>
<sequence>MGSEPEVTVEKYESGKFSLLCESKGWRPESELQWRNSKGVHLTAETETQRVADLFNVKSRITVEKIDLYFCTVTQRVHVKEGRIDAHTLYEYVPCPWKTVGIYVGIPIVVLLLVGVPAGLFLYIKLLLKSDKDGRLKHHNLSPCQWWYVKRTLLNSEEDLKEFNLRKLRS</sequence>
<keyword evidence="2 4" id="KW-0472">Membrane</keyword>
<dbReference type="InterPro" id="IPR013783">
    <property type="entry name" value="Ig-like_fold"/>
</dbReference>
<dbReference type="GO" id="GO:0016020">
    <property type="term" value="C:membrane"/>
    <property type="evidence" value="ECO:0007669"/>
    <property type="project" value="UniProtKB-SubCell"/>
</dbReference>
<evidence type="ECO:0000256" key="1">
    <source>
        <dbReference type="ARBA" id="ARBA00004370"/>
    </source>
</evidence>
<evidence type="ECO:0000256" key="2">
    <source>
        <dbReference type="ARBA" id="ARBA00023136"/>
    </source>
</evidence>
<organism evidence="6 7">
    <name type="scientific">Astyanax mexicanus</name>
    <name type="common">Blind cave fish</name>
    <name type="synonym">Astyanax fasciatus mexicanus</name>
    <dbReference type="NCBI Taxonomy" id="7994"/>
    <lineage>
        <taxon>Eukaryota</taxon>
        <taxon>Metazoa</taxon>
        <taxon>Chordata</taxon>
        <taxon>Craniata</taxon>
        <taxon>Vertebrata</taxon>
        <taxon>Euteleostomi</taxon>
        <taxon>Actinopterygii</taxon>
        <taxon>Neopterygii</taxon>
        <taxon>Teleostei</taxon>
        <taxon>Ostariophysi</taxon>
        <taxon>Characiformes</taxon>
        <taxon>Characoidei</taxon>
        <taxon>Acestrorhamphidae</taxon>
        <taxon>Acestrorhamphinae</taxon>
        <taxon>Astyanax</taxon>
    </lineage>
</organism>
<feature type="domain" description="Ig-like" evidence="5">
    <location>
        <begin position="5"/>
        <end position="90"/>
    </location>
</feature>
<evidence type="ECO:0000256" key="4">
    <source>
        <dbReference type="SAM" id="Phobius"/>
    </source>
</evidence>
<feature type="transmembrane region" description="Helical" evidence="4">
    <location>
        <begin position="100"/>
        <end position="128"/>
    </location>
</feature>